<dbReference type="Pfam" id="PF03732">
    <property type="entry name" value="Retrotrans_gag"/>
    <property type="match status" value="1"/>
</dbReference>
<dbReference type="InterPro" id="IPR005162">
    <property type="entry name" value="Retrotrans_gag_dom"/>
</dbReference>
<comment type="caution">
    <text evidence="2">The sequence shown here is derived from an EMBL/GenBank/DDBJ whole genome shotgun (WGS) entry which is preliminary data.</text>
</comment>
<feature type="domain" description="Retrotransposon gag" evidence="1">
    <location>
        <begin position="289"/>
        <end position="356"/>
    </location>
</feature>
<dbReference type="EMBL" id="JAYKXN010000006">
    <property type="protein sequence ID" value="KAK7279072.1"/>
    <property type="molecule type" value="Genomic_DNA"/>
</dbReference>
<keyword evidence="3" id="KW-1185">Reference proteome</keyword>
<accession>A0AAN9FMC1</accession>
<evidence type="ECO:0000313" key="3">
    <source>
        <dbReference type="Proteomes" id="UP001359559"/>
    </source>
</evidence>
<reference evidence="2 3" key="1">
    <citation type="submission" date="2024-01" db="EMBL/GenBank/DDBJ databases">
        <title>The genomes of 5 underutilized Papilionoideae crops provide insights into root nodulation and disease resistance.</title>
        <authorList>
            <person name="Yuan L."/>
        </authorList>
    </citation>
    <scope>NUCLEOTIDE SEQUENCE [LARGE SCALE GENOMIC DNA]</scope>
    <source>
        <strain evidence="2">LY-2023</strain>
        <tissue evidence="2">Leaf</tissue>
    </source>
</reference>
<proteinExistence type="predicted"/>
<organism evidence="2 3">
    <name type="scientific">Clitoria ternatea</name>
    <name type="common">Butterfly pea</name>
    <dbReference type="NCBI Taxonomy" id="43366"/>
    <lineage>
        <taxon>Eukaryota</taxon>
        <taxon>Viridiplantae</taxon>
        <taxon>Streptophyta</taxon>
        <taxon>Embryophyta</taxon>
        <taxon>Tracheophyta</taxon>
        <taxon>Spermatophyta</taxon>
        <taxon>Magnoliopsida</taxon>
        <taxon>eudicotyledons</taxon>
        <taxon>Gunneridae</taxon>
        <taxon>Pentapetalae</taxon>
        <taxon>rosids</taxon>
        <taxon>fabids</taxon>
        <taxon>Fabales</taxon>
        <taxon>Fabaceae</taxon>
        <taxon>Papilionoideae</taxon>
        <taxon>50 kb inversion clade</taxon>
        <taxon>NPAAA clade</taxon>
        <taxon>indigoferoid/millettioid clade</taxon>
        <taxon>Phaseoleae</taxon>
        <taxon>Clitoria</taxon>
    </lineage>
</organism>
<name>A0AAN9FMC1_CLITE</name>
<gene>
    <name evidence="2" type="ORF">RJT34_24116</name>
</gene>
<protein>
    <recommendedName>
        <fullName evidence="1">Retrotransposon gag domain-containing protein</fullName>
    </recommendedName>
</protein>
<dbReference type="AlphaFoldDB" id="A0AAN9FMC1"/>
<dbReference type="Proteomes" id="UP001359559">
    <property type="component" value="Unassembled WGS sequence"/>
</dbReference>
<sequence>MKTCLFMLLESKQINVDLVLIPVPRQGIISPVLVVLPILQVDLWTEKPYQRNHFFILSKSPRDSSSSSALLPLLLLLLLRSSSFSFFVSYHCGVVEDLSFLTVVKCHCCANKYVWKNNGRPWVGLKAIPSETLVYQRWTLGESPLVGLEAVPSALSVGRLKTLGWTQGKLTELDSGLPVTLPLSLGAIVLRVRANSLLTPIVAIFQWMLLGMWNDGRAPIAGKCIVQWKCQPRTDDDQGFDRFLKRKPSEFEGGFNPESAYAWIQELERIFGGLQCIEAQKVDYAVYIAECWWKITKARLTDAGTQLIWENFKASFLEKYFPDTVRSQKELEFMELKQGSMTVEEYAAKFEALCLFYPPF</sequence>
<evidence type="ECO:0000313" key="2">
    <source>
        <dbReference type="EMBL" id="KAK7279072.1"/>
    </source>
</evidence>
<evidence type="ECO:0000259" key="1">
    <source>
        <dbReference type="Pfam" id="PF03732"/>
    </source>
</evidence>